<dbReference type="GO" id="GO:0015689">
    <property type="term" value="P:molybdate ion transport"/>
    <property type="evidence" value="ECO:0007669"/>
    <property type="project" value="UniProtKB-UniRule"/>
</dbReference>
<protein>
    <submittedName>
        <fullName evidence="7">LysR family transcriptional regulator</fullName>
    </submittedName>
</protein>
<dbReference type="AlphaFoldDB" id="A0A6B8M6F2"/>
<dbReference type="InterPro" id="IPR036388">
    <property type="entry name" value="WH-like_DNA-bd_sf"/>
</dbReference>
<dbReference type="PANTHER" id="PTHR30432:SF1">
    <property type="entry name" value="DNA-BINDING TRANSCRIPTIONAL DUAL REGULATOR MODE"/>
    <property type="match status" value="1"/>
</dbReference>
<sequence>MSNSDLDAHIAFHADGRLLLGRSRIVLLEAVMNCGSLSEAARRTGSSYKAVWDAVQAINNLLPSPAFVTRIGGSRGGSAEVTPIGRKVISSFRLLEDRLSRISNAIVADELPELDDILFWGLAVRVSARNVFRCTVADVEDDPVDVRIRLRVSVDNNLVAIVPRDALLELRLAPGRPVVAFVNASFVSLAQEGEGSSLANRNRLQGRVIGRVDGGVSCEVRLEIGDGKMLTAIVPVADATDLNIQIGDRLDAMFNASHVILGAD</sequence>
<dbReference type="InterPro" id="IPR036390">
    <property type="entry name" value="WH_DNA-bd_sf"/>
</dbReference>
<comment type="similarity">
    <text evidence="1 5">Belongs to the ModE family.</text>
</comment>
<dbReference type="InterPro" id="IPR000847">
    <property type="entry name" value="LysR_HTH_N"/>
</dbReference>
<dbReference type="Pfam" id="PF03459">
    <property type="entry name" value="TOBE"/>
    <property type="match status" value="2"/>
</dbReference>
<dbReference type="KEGG" id="mpar:F7D14_02185"/>
<evidence type="ECO:0000256" key="4">
    <source>
        <dbReference type="ARBA" id="ARBA00022737"/>
    </source>
</evidence>
<evidence type="ECO:0000256" key="2">
    <source>
        <dbReference type="ARBA" id="ARBA00022448"/>
    </source>
</evidence>
<dbReference type="Gene3D" id="2.40.50.100">
    <property type="match status" value="2"/>
</dbReference>
<dbReference type="PANTHER" id="PTHR30432">
    <property type="entry name" value="TRANSCRIPTIONAL REGULATOR MODE"/>
    <property type="match status" value="1"/>
</dbReference>
<dbReference type="RefSeq" id="WP_016921847.1">
    <property type="nucleotide sequence ID" value="NZ_CP044331.1"/>
</dbReference>
<gene>
    <name evidence="7" type="ORF">F7D14_02185</name>
</gene>
<evidence type="ECO:0000313" key="8">
    <source>
        <dbReference type="Proteomes" id="UP000422569"/>
    </source>
</evidence>
<dbReference type="Gene3D" id="1.10.10.10">
    <property type="entry name" value="Winged helix-like DNA-binding domain superfamily/Winged helix DNA-binding domain"/>
    <property type="match status" value="1"/>
</dbReference>
<dbReference type="PIRSF" id="PIRSF005763">
    <property type="entry name" value="Txn_reg_ModE"/>
    <property type="match status" value="1"/>
</dbReference>
<reference evidence="7 8" key="1">
    <citation type="submission" date="2019-09" db="EMBL/GenBank/DDBJ databases">
        <title>Isolation and complete genome sequencing of Methylocystis species.</title>
        <authorList>
            <person name="Rumah B.L."/>
            <person name="Stead C.E."/>
            <person name="Stevens B.C."/>
            <person name="Minton N.P."/>
            <person name="Grosse-Honebrink A."/>
            <person name="Zhang Y."/>
        </authorList>
    </citation>
    <scope>NUCLEOTIDE SEQUENCE [LARGE SCALE GENOMIC DNA]</scope>
    <source>
        <strain evidence="7 8">BRCS2</strain>
    </source>
</reference>
<evidence type="ECO:0000256" key="1">
    <source>
        <dbReference type="ARBA" id="ARBA00008110"/>
    </source>
</evidence>
<dbReference type="PROSITE" id="PS51866">
    <property type="entry name" value="MOP"/>
    <property type="match status" value="2"/>
</dbReference>
<evidence type="ECO:0000256" key="3">
    <source>
        <dbReference type="ARBA" id="ARBA00022505"/>
    </source>
</evidence>
<keyword evidence="4" id="KW-0677">Repeat</keyword>
<dbReference type="InterPro" id="IPR051815">
    <property type="entry name" value="Molybdate_resp_trans_reg"/>
</dbReference>
<feature type="domain" description="Mop" evidence="6">
    <location>
        <begin position="197"/>
        <end position="263"/>
    </location>
</feature>
<dbReference type="Pfam" id="PF00126">
    <property type="entry name" value="HTH_1"/>
    <property type="match status" value="1"/>
</dbReference>
<dbReference type="SUPFAM" id="SSF46785">
    <property type="entry name" value="Winged helix' DNA-binding domain"/>
    <property type="match status" value="1"/>
</dbReference>
<proteinExistence type="inferred from homology"/>
<dbReference type="Proteomes" id="UP000422569">
    <property type="component" value="Chromosome"/>
</dbReference>
<dbReference type="InterPro" id="IPR004606">
    <property type="entry name" value="Mop_domain"/>
</dbReference>
<evidence type="ECO:0000313" key="7">
    <source>
        <dbReference type="EMBL" id="QGM96410.1"/>
    </source>
</evidence>
<dbReference type="InterPro" id="IPR008995">
    <property type="entry name" value="Mo/tungstate-bd_C_term_dom"/>
</dbReference>
<evidence type="ECO:0000256" key="5">
    <source>
        <dbReference type="PIRNR" id="PIRNR005763"/>
    </source>
</evidence>
<feature type="domain" description="Mop" evidence="6">
    <location>
        <begin position="125"/>
        <end position="191"/>
    </location>
</feature>
<keyword evidence="8" id="KW-1185">Reference proteome</keyword>
<keyword evidence="2 5" id="KW-0813">Transport</keyword>
<evidence type="ECO:0000259" key="6">
    <source>
        <dbReference type="PROSITE" id="PS51866"/>
    </source>
</evidence>
<accession>A0A6B8M6F2</accession>
<dbReference type="GO" id="GO:0003700">
    <property type="term" value="F:DNA-binding transcription factor activity"/>
    <property type="evidence" value="ECO:0007669"/>
    <property type="project" value="InterPro"/>
</dbReference>
<dbReference type="InterPro" id="IPR016462">
    <property type="entry name" value="ModE"/>
</dbReference>
<dbReference type="EMBL" id="CP044331">
    <property type="protein sequence ID" value="QGM96410.1"/>
    <property type="molecule type" value="Genomic_DNA"/>
</dbReference>
<keyword evidence="3 5" id="KW-0500">Molybdenum</keyword>
<dbReference type="SUPFAM" id="SSF50331">
    <property type="entry name" value="MOP-like"/>
    <property type="match status" value="2"/>
</dbReference>
<dbReference type="GO" id="GO:0030151">
    <property type="term" value="F:molybdenum ion binding"/>
    <property type="evidence" value="ECO:0007669"/>
    <property type="project" value="UniProtKB-UniRule"/>
</dbReference>
<dbReference type="InterPro" id="IPR005116">
    <property type="entry name" value="Transp-assoc_OB_typ1"/>
</dbReference>
<name>A0A6B8M6F2_9HYPH</name>
<organism evidence="7 8">
    <name type="scientific">Methylocystis parvus</name>
    <dbReference type="NCBI Taxonomy" id="134"/>
    <lineage>
        <taxon>Bacteria</taxon>
        <taxon>Pseudomonadati</taxon>
        <taxon>Pseudomonadota</taxon>
        <taxon>Alphaproteobacteria</taxon>
        <taxon>Hyphomicrobiales</taxon>
        <taxon>Methylocystaceae</taxon>
        <taxon>Methylocystis</taxon>
    </lineage>
</organism>